<proteinExistence type="predicted"/>
<dbReference type="EMBL" id="JAOB01000032">
    <property type="protein sequence ID" value="EUA54627.1"/>
    <property type="molecule type" value="Genomic_DNA"/>
</dbReference>
<reference evidence="1" key="1">
    <citation type="submission" date="2014-01" db="EMBL/GenBank/DDBJ databases">
        <authorList>
            <person name="Brown-Elliot B."/>
            <person name="Wallace R."/>
            <person name="Lenaerts A."/>
            <person name="Ordway D."/>
            <person name="DeGroote M.A."/>
            <person name="Parker T."/>
            <person name="Sizemore C."/>
            <person name="Tallon L.J."/>
            <person name="Sadzewicz L.K."/>
            <person name="Sengamalay N."/>
            <person name="Fraser C.M."/>
            <person name="Hine E."/>
            <person name="Shefchek K.A."/>
            <person name="Das S.P."/>
            <person name="Tettelin H."/>
        </authorList>
    </citation>
    <scope>NUCLEOTIDE SEQUENCE [LARGE SCALE GENOMIC DNA]</scope>
    <source>
        <strain evidence="1">4042</strain>
    </source>
</reference>
<comment type="caution">
    <text evidence="1">The sequence shown here is derived from an EMBL/GenBank/DDBJ whole genome shotgun (WGS) entry which is preliminary data.</text>
</comment>
<dbReference type="AlphaFoldDB" id="X8CE12"/>
<evidence type="ECO:0000313" key="1">
    <source>
        <dbReference type="EMBL" id="EUA54627.1"/>
    </source>
</evidence>
<accession>X8CE12</accession>
<gene>
    <name evidence="1" type="ORF">I553_1516</name>
</gene>
<dbReference type="PATRIC" id="fig|1299334.3.peg.3326"/>
<sequence>MPSKPRVLMAFASARAANSALQPAPALPARAARRGLPGGEKLVNHPLGVGL</sequence>
<name>X8CE12_MYCXE</name>
<organism evidence="1">
    <name type="scientific">Mycobacterium xenopi 4042</name>
    <dbReference type="NCBI Taxonomy" id="1299334"/>
    <lineage>
        <taxon>Bacteria</taxon>
        <taxon>Bacillati</taxon>
        <taxon>Actinomycetota</taxon>
        <taxon>Actinomycetes</taxon>
        <taxon>Mycobacteriales</taxon>
        <taxon>Mycobacteriaceae</taxon>
        <taxon>Mycobacterium</taxon>
    </lineage>
</organism>
<protein>
    <submittedName>
        <fullName evidence="1">Uncharacterized protein</fullName>
    </submittedName>
</protein>